<dbReference type="HOGENOM" id="CLU_1090058_0_0_1"/>
<feature type="region of interest" description="Disordered" evidence="1">
    <location>
        <begin position="58"/>
        <end position="181"/>
    </location>
</feature>
<gene>
    <name evidence="2" type="ORF">FOQG_18164</name>
</gene>
<accession>X0B4Q8</accession>
<feature type="region of interest" description="Disordered" evidence="1">
    <location>
        <begin position="1"/>
        <end position="39"/>
    </location>
</feature>
<organism evidence="2 3">
    <name type="scientific">Fusarium oxysporum f. sp. raphani 54005</name>
    <dbReference type="NCBI Taxonomy" id="1089458"/>
    <lineage>
        <taxon>Eukaryota</taxon>
        <taxon>Fungi</taxon>
        <taxon>Dikarya</taxon>
        <taxon>Ascomycota</taxon>
        <taxon>Pezizomycotina</taxon>
        <taxon>Sordariomycetes</taxon>
        <taxon>Hypocreomycetidae</taxon>
        <taxon>Hypocreales</taxon>
        <taxon>Nectriaceae</taxon>
        <taxon>Fusarium</taxon>
        <taxon>Fusarium oxysporum species complex</taxon>
    </lineage>
</organism>
<evidence type="ECO:0000313" key="3">
    <source>
        <dbReference type="Proteomes" id="UP000030663"/>
    </source>
</evidence>
<dbReference type="EMBL" id="JH658640">
    <property type="protein sequence ID" value="EXK77120.1"/>
    <property type="molecule type" value="Genomic_DNA"/>
</dbReference>
<keyword evidence="3" id="KW-1185">Reference proteome</keyword>
<proteinExistence type="predicted"/>
<protein>
    <submittedName>
        <fullName evidence="2">Uncharacterized protein</fullName>
    </submittedName>
</protein>
<dbReference type="AlphaFoldDB" id="X0B4Q8"/>
<dbReference type="Proteomes" id="UP000030663">
    <property type="component" value="Unassembled WGS sequence"/>
</dbReference>
<evidence type="ECO:0000256" key="1">
    <source>
        <dbReference type="SAM" id="MobiDB-lite"/>
    </source>
</evidence>
<reference evidence="2 3" key="1">
    <citation type="submission" date="2011-11" db="EMBL/GenBank/DDBJ databases">
        <title>The Genome Sequence of Fusarium oxysporum PHW815.</title>
        <authorList>
            <consortium name="The Broad Institute Genome Sequencing Platform"/>
            <person name="Ma L.-J."/>
            <person name="Gale L.R."/>
            <person name="Schwartz D.C."/>
            <person name="Zhou S."/>
            <person name="Corby-Kistler H."/>
            <person name="Young S.K."/>
            <person name="Zeng Q."/>
            <person name="Gargeya S."/>
            <person name="Fitzgerald M."/>
            <person name="Haas B."/>
            <person name="Abouelleil A."/>
            <person name="Alvarado L."/>
            <person name="Arachchi H.M."/>
            <person name="Berlin A."/>
            <person name="Brown A."/>
            <person name="Chapman S.B."/>
            <person name="Chen Z."/>
            <person name="Dunbar C."/>
            <person name="Freedman E."/>
            <person name="Gearin G."/>
            <person name="Goldberg J."/>
            <person name="Griggs A."/>
            <person name="Gujja S."/>
            <person name="Heiman D."/>
            <person name="Howarth C."/>
            <person name="Larson L."/>
            <person name="Lui A."/>
            <person name="MacDonald P.J.P."/>
            <person name="Montmayeur A."/>
            <person name="Murphy C."/>
            <person name="Neiman D."/>
            <person name="Pearson M."/>
            <person name="Priest M."/>
            <person name="Roberts A."/>
            <person name="Saif S."/>
            <person name="Shea T."/>
            <person name="Shenoy N."/>
            <person name="Sisk P."/>
            <person name="Stolte C."/>
            <person name="Sykes S."/>
            <person name="Wortman J."/>
            <person name="Nusbaum C."/>
            <person name="Birren B."/>
        </authorList>
    </citation>
    <scope>NUCLEOTIDE SEQUENCE [LARGE SCALE GENOMIC DNA]</scope>
    <source>
        <strain evidence="2 3">54005</strain>
    </source>
</reference>
<feature type="compositionally biased region" description="Basic and acidic residues" evidence="1">
    <location>
        <begin position="236"/>
        <end position="255"/>
    </location>
</feature>
<name>X0B4Q8_FUSOX</name>
<evidence type="ECO:0000313" key="2">
    <source>
        <dbReference type="EMBL" id="EXK77120.1"/>
    </source>
</evidence>
<sequence length="255" mass="27188">METGAVISHSSPDELDTAIPGCNAINSPNGAESDYFDESDDMSTLSMALRRTIEAELAANGDNTISEVDNRPRDALQMSTCDGAGTFDRSSIGMSESESHQAPESIRSPSNDPSCITPTASMVSLQLFPSSEPEIPDSLEESHGHDDTTNDYGDVIPAKAGEAPPSSPAESDMPSLSQLVPDHVAGIGVELDSSLAKEFPSSSALDKELKEDQIVPCEEGEPVVHKRKEAGVPFTKEADPVIERSKRRIDSSQEE</sequence>
<feature type="compositionally biased region" description="Polar residues" evidence="1">
    <location>
        <begin position="88"/>
        <end position="129"/>
    </location>
</feature>
<feature type="region of interest" description="Disordered" evidence="1">
    <location>
        <begin position="199"/>
        <end position="255"/>
    </location>
</feature>